<evidence type="ECO:0000256" key="11">
    <source>
        <dbReference type="ARBA" id="ARBA00023136"/>
    </source>
</evidence>
<dbReference type="InterPro" id="IPR005804">
    <property type="entry name" value="FA_desaturase_dom"/>
</dbReference>
<dbReference type="KEGG" id="sliu:111348555"/>
<dbReference type="PROSITE" id="PS00476">
    <property type="entry name" value="FATTY_ACID_DESATUR_1"/>
    <property type="match status" value="1"/>
</dbReference>
<keyword evidence="5" id="KW-0479">Metal-binding</keyword>
<feature type="transmembrane region" description="Helical" evidence="14">
    <location>
        <begin position="65"/>
        <end position="85"/>
    </location>
</feature>
<evidence type="ECO:0000256" key="5">
    <source>
        <dbReference type="ARBA" id="ARBA00022723"/>
    </source>
</evidence>
<comment type="similarity">
    <text evidence="2 13">Belongs to the fatty acid desaturase type 1 family.</text>
</comment>
<keyword evidence="6" id="KW-0276">Fatty acid metabolism</keyword>
<keyword evidence="7 14" id="KW-1133">Transmembrane helix</keyword>
<feature type="transmembrane region" description="Helical" evidence="14">
    <location>
        <begin position="35"/>
        <end position="58"/>
    </location>
</feature>
<dbReference type="GO" id="GO:0004768">
    <property type="term" value="F:stearoyl-CoA 9-desaturase activity"/>
    <property type="evidence" value="ECO:0007669"/>
    <property type="project" value="TreeGrafter"/>
</dbReference>
<evidence type="ECO:0000313" key="16">
    <source>
        <dbReference type="Proteomes" id="UP000301870"/>
    </source>
</evidence>
<evidence type="ECO:0000256" key="6">
    <source>
        <dbReference type="ARBA" id="ARBA00022832"/>
    </source>
</evidence>
<evidence type="ECO:0000256" key="13">
    <source>
        <dbReference type="RuleBase" id="RU000581"/>
    </source>
</evidence>
<comment type="cofactor">
    <cofactor evidence="13">
        <name>Fe(2+)</name>
        <dbReference type="ChEBI" id="CHEBI:29033"/>
    </cofactor>
</comment>
<name>A0A9J7IJ90_SPOLT</name>
<proteinExistence type="inferred from homology"/>
<evidence type="ECO:0000256" key="9">
    <source>
        <dbReference type="ARBA" id="ARBA00023004"/>
    </source>
</evidence>
<comment type="subcellular location">
    <subcellularLocation>
        <location evidence="1">Membrane</location>
        <topology evidence="1">Multi-pass membrane protein</topology>
    </subcellularLocation>
</comment>
<gene>
    <name evidence="17" type="primary">LOC111348555</name>
</gene>
<evidence type="ECO:0000313" key="17">
    <source>
        <dbReference type="RefSeq" id="XP_022814980.1"/>
    </source>
</evidence>
<keyword evidence="16" id="KW-1185">Reference proteome</keyword>
<feature type="transmembrane region" description="Helical" evidence="14">
    <location>
        <begin position="206"/>
        <end position="226"/>
    </location>
</feature>
<dbReference type="GeneID" id="111348555"/>
<keyword evidence="9" id="KW-0408">Iron</keyword>
<evidence type="ECO:0000256" key="10">
    <source>
        <dbReference type="ARBA" id="ARBA00023098"/>
    </source>
</evidence>
<keyword evidence="8 13" id="KW-0560">Oxidoreductase</keyword>
<sequence length="340" mass="39962">MSIQSDPLKFRRTENDSIHDEKINSLAPHPKKWDIVWREVIIFTIFHITAIRGLYLFITVAKWQTCIFAFVLYIATTTSVTVGAHRLWSHKAFQAKLPLQIILLFFFTMAFQYSAVIWARLHRMHHKYLDTDADPHNAGRGFFFSHIGWMLIKKHPEYRAHKVDISDLMRDPLLRFQHKHYWEVLFIICFLIPTYIPTLWGEQASTAFYTCVCLRYICALHAIWLVNSAAHMWGTKPYDKNIRPVETKVVSLLAAGEGFHNYHHTFPWDYRIAEFGGYSLNTGRLFIDIMAKIGWAYNLKSVPDELIRKRVKRTGDGTHPIWGWDDPDLPLEERRMSIIK</sequence>
<dbReference type="Pfam" id="PF00487">
    <property type="entry name" value="FA_desaturase"/>
    <property type="match status" value="1"/>
</dbReference>
<feature type="transmembrane region" description="Helical" evidence="14">
    <location>
        <begin position="97"/>
        <end position="119"/>
    </location>
</feature>
<dbReference type="CDD" id="cd03505">
    <property type="entry name" value="Delta9-FADS-like"/>
    <property type="match status" value="1"/>
</dbReference>
<evidence type="ECO:0000256" key="14">
    <source>
        <dbReference type="SAM" id="Phobius"/>
    </source>
</evidence>
<accession>A0A9J7IJ90</accession>
<evidence type="ECO:0000256" key="7">
    <source>
        <dbReference type="ARBA" id="ARBA00022989"/>
    </source>
</evidence>
<evidence type="ECO:0000256" key="4">
    <source>
        <dbReference type="ARBA" id="ARBA00022692"/>
    </source>
</evidence>
<dbReference type="OrthoDB" id="10260134at2759"/>
<keyword evidence="10" id="KW-0443">Lipid metabolism</keyword>
<organism evidence="16 17">
    <name type="scientific">Spodoptera litura</name>
    <name type="common">Asian cotton leafworm</name>
    <dbReference type="NCBI Taxonomy" id="69820"/>
    <lineage>
        <taxon>Eukaryota</taxon>
        <taxon>Metazoa</taxon>
        <taxon>Ecdysozoa</taxon>
        <taxon>Arthropoda</taxon>
        <taxon>Hexapoda</taxon>
        <taxon>Insecta</taxon>
        <taxon>Pterygota</taxon>
        <taxon>Neoptera</taxon>
        <taxon>Endopterygota</taxon>
        <taxon>Lepidoptera</taxon>
        <taxon>Glossata</taxon>
        <taxon>Ditrysia</taxon>
        <taxon>Noctuoidea</taxon>
        <taxon>Noctuidae</taxon>
        <taxon>Amphipyrinae</taxon>
        <taxon>Spodoptera</taxon>
    </lineage>
</organism>
<keyword evidence="11 14" id="KW-0472">Membrane</keyword>
<protein>
    <submittedName>
        <fullName evidence="17">Acyl-CoA Delta(11) desaturase-like</fullName>
    </submittedName>
</protein>
<dbReference type="InterPro" id="IPR015876">
    <property type="entry name" value="Acyl-CoA_DS"/>
</dbReference>
<evidence type="ECO:0000256" key="12">
    <source>
        <dbReference type="ARBA" id="ARBA00023160"/>
    </source>
</evidence>
<dbReference type="InterPro" id="IPR001522">
    <property type="entry name" value="FADS-1_CS"/>
</dbReference>
<feature type="transmembrane region" description="Helical" evidence="14">
    <location>
        <begin position="180"/>
        <end position="200"/>
    </location>
</feature>
<reference evidence="17" key="1">
    <citation type="submission" date="2025-08" db="UniProtKB">
        <authorList>
            <consortium name="RefSeq"/>
        </authorList>
    </citation>
    <scope>IDENTIFICATION</scope>
    <source>
        <strain evidence="17">Ishihara</strain>
        <tissue evidence="17">Whole body</tissue>
    </source>
</reference>
<evidence type="ECO:0000256" key="3">
    <source>
        <dbReference type="ARBA" id="ARBA00022516"/>
    </source>
</evidence>
<keyword evidence="4 13" id="KW-0812">Transmembrane</keyword>
<dbReference type="Proteomes" id="UP000301870">
    <property type="component" value="Chromosome 7"/>
</dbReference>
<dbReference type="AlphaFoldDB" id="A0A9J7IJ90"/>
<evidence type="ECO:0000259" key="15">
    <source>
        <dbReference type="Pfam" id="PF00487"/>
    </source>
</evidence>
<dbReference type="GO" id="GO:0005506">
    <property type="term" value="F:iron ion binding"/>
    <property type="evidence" value="ECO:0007669"/>
    <property type="project" value="TreeGrafter"/>
</dbReference>
<keyword evidence="12 13" id="KW-0275">Fatty acid biosynthesis</keyword>
<dbReference type="GO" id="GO:0005789">
    <property type="term" value="C:endoplasmic reticulum membrane"/>
    <property type="evidence" value="ECO:0007669"/>
    <property type="project" value="TreeGrafter"/>
</dbReference>
<evidence type="ECO:0000256" key="1">
    <source>
        <dbReference type="ARBA" id="ARBA00004141"/>
    </source>
</evidence>
<dbReference type="PANTHER" id="PTHR11351:SF31">
    <property type="entry name" value="DESATURASE 1, ISOFORM A-RELATED"/>
    <property type="match status" value="1"/>
</dbReference>
<evidence type="ECO:0000256" key="2">
    <source>
        <dbReference type="ARBA" id="ARBA00009295"/>
    </source>
</evidence>
<feature type="domain" description="Fatty acid desaturase" evidence="15">
    <location>
        <begin position="62"/>
        <end position="267"/>
    </location>
</feature>
<dbReference type="PANTHER" id="PTHR11351">
    <property type="entry name" value="ACYL-COA DESATURASE"/>
    <property type="match status" value="1"/>
</dbReference>
<comment type="domain">
    <text evidence="13">The histidine box domains are involved in binding the catalytic metal ions.</text>
</comment>
<dbReference type="GO" id="GO:0006636">
    <property type="term" value="P:unsaturated fatty acid biosynthetic process"/>
    <property type="evidence" value="ECO:0007669"/>
    <property type="project" value="TreeGrafter"/>
</dbReference>
<dbReference type="PRINTS" id="PR00075">
    <property type="entry name" value="FACDDSATRASE"/>
</dbReference>
<evidence type="ECO:0000256" key="8">
    <source>
        <dbReference type="ARBA" id="ARBA00023002"/>
    </source>
</evidence>
<dbReference type="RefSeq" id="XP_022814980.1">
    <property type="nucleotide sequence ID" value="XM_022959212.1"/>
</dbReference>
<keyword evidence="3 13" id="KW-0444">Lipid biosynthesis</keyword>